<dbReference type="PANTHER" id="PTHR36839">
    <property type="entry name" value="METALLO-BETA-LACTAMASE FAMILY PROTEIN (AFU_ORTHOLOGUE AFUA_5G12770)"/>
    <property type="match status" value="1"/>
</dbReference>
<dbReference type="AlphaFoldDB" id="A0A2T2YBU3"/>
<dbReference type="PANTHER" id="PTHR36839:SF1">
    <property type="entry name" value="METALLO-BETA-LACTAMASE FAMILY PROTEIN (AFU_ORTHOLOGUE AFUA_5G12770)"/>
    <property type="match status" value="1"/>
</dbReference>
<dbReference type="OrthoDB" id="2373347at2"/>
<dbReference type="Gene3D" id="3.60.15.10">
    <property type="entry name" value="Ribonuclease Z/Hydroxyacylglutathione hydrolase-like"/>
    <property type="match status" value="1"/>
</dbReference>
<gene>
    <name evidence="2" type="ORF">AHMF7605_05285</name>
</gene>
<accession>A0A2T2YBU3</accession>
<evidence type="ECO:0000313" key="2">
    <source>
        <dbReference type="EMBL" id="PSR52979.1"/>
    </source>
</evidence>
<evidence type="ECO:0000259" key="1">
    <source>
        <dbReference type="SMART" id="SM00849"/>
    </source>
</evidence>
<dbReference type="SMART" id="SM00849">
    <property type="entry name" value="Lactamase_B"/>
    <property type="match status" value="1"/>
</dbReference>
<feature type="domain" description="Metallo-beta-lactamase" evidence="1">
    <location>
        <begin position="74"/>
        <end position="229"/>
    </location>
</feature>
<organism evidence="2 3">
    <name type="scientific">Adhaeribacter arboris</name>
    <dbReference type="NCBI Taxonomy" id="2072846"/>
    <lineage>
        <taxon>Bacteria</taxon>
        <taxon>Pseudomonadati</taxon>
        <taxon>Bacteroidota</taxon>
        <taxon>Cytophagia</taxon>
        <taxon>Cytophagales</taxon>
        <taxon>Hymenobacteraceae</taxon>
        <taxon>Adhaeribacter</taxon>
    </lineage>
</organism>
<comment type="caution">
    <text evidence="2">The sequence shown here is derived from an EMBL/GenBank/DDBJ whole genome shotgun (WGS) entry which is preliminary data.</text>
</comment>
<dbReference type="Proteomes" id="UP000240357">
    <property type="component" value="Unassembled WGS sequence"/>
</dbReference>
<keyword evidence="2" id="KW-0378">Hydrolase</keyword>
<evidence type="ECO:0000313" key="3">
    <source>
        <dbReference type="Proteomes" id="UP000240357"/>
    </source>
</evidence>
<dbReference type="InterPro" id="IPR001279">
    <property type="entry name" value="Metallo-B-lactamas"/>
</dbReference>
<dbReference type="InterPro" id="IPR036866">
    <property type="entry name" value="RibonucZ/Hydroxyglut_hydro"/>
</dbReference>
<dbReference type="EMBL" id="PYFT01000001">
    <property type="protein sequence ID" value="PSR52979.1"/>
    <property type="molecule type" value="Genomic_DNA"/>
</dbReference>
<proteinExistence type="predicted"/>
<protein>
    <submittedName>
        <fullName evidence="2">MBL fold metallo-hydrolase</fullName>
    </submittedName>
</protein>
<keyword evidence="3" id="KW-1185">Reference proteome</keyword>
<dbReference type="SUPFAM" id="SSF56281">
    <property type="entry name" value="Metallo-hydrolase/oxidoreductase"/>
    <property type="match status" value="1"/>
</dbReference>
<name>A0A2T2YBU3_9BACT</name>
<sequence>MPENFICTTCGVQYAATETEPAHCIICEDDRQYVNWQGQTWTTLAEMQRKYQNEIQLVEPGLYRIQTTPKFGIAQKAHLIISPNGNILWDCVTLLNDETINFIKKIGGIQAVALSHPHYYSTIVNWSRAFVNAPIYIHALDQEWVTQPDQSIQFWEGKSLELNDGIKIINCGGHFPGACVLHWPAGADNQGVVLSGDTLQVAMDRQSVSFMYSYPNLIPLRQVEILAIRKAMEDIRFARMYGAFEPHIGQNARQAFDHSINRYLQIYE</sequence>
<dbReference type="GO" id="GO:0016787">
    <property type="term" value="F:hydrolase activity"/>
    <property type="evidence" value="ECO:0007669"/>
    <property type="project" value="UniProtKB-KW"/>
</dbReference>
<reference evidence="2 3" key="1">
    <citation type="submission" date="2018-03" db="EMBL/GenBank/DDBJ databases">
        <title>Adhaeribacter sp. HMF7605 Genome sequencing and assembly.</title>
        <authorList>
            <person name="Kang H."/>
            <person name="Kang J."/>
            <person name="Cha I."/>
            <person name="Kim H."/>
            <person name="Joh K."/>
        </authorList>
    </citation>
    <scope>NUCLEOTIDE SEQUENCE [LARGE SCALE GENOMIC DNA]</scope>
    <source>
        <strain evidence="2 3">HMF7605</strain>
    </source>
</reference>
<dbReference type="RefSeq" id="WP_106927149.1">
    <property type="nucleotide sequence ID" value="NZ_PYFT01000001.1"/>
</dbReference>